<dbReference type="EMBL" id="JBHSQH010000001">
    <property type="protein sequence ID" value="MFC5969863.1"/>
    <property type="molecule type" value="Genomic_DNA"/>
</dbReference>
<dbReference type="SUPFAM" id="SSF53756">
    <property type="entry name" value="UDP-Glycosyltransferase/glycogen phosphorylase"/>
    <property type="match status" value="1"/>
</dbReference>
<dbReference type="Pfam" id="PF13439">
    <property type="entry name" value="Glyco_transf_4"/>
    <property type="match status" value="1"/>
</dbReference>
<sequence length="378" mass="42421">MRVLRIAQDVFPETVGGAPYHIHALSRDQARNGHDVTVCTVSSDETLPDREETDGYTIVRQTPKLEIFGNQLLSGTSRMFRDTSEFDVVHLHSHLFFSSNVGSFFARFSDTPVVVTCHGLLSQTPPEWVSKAHLRTLGRWTYGFADRVFCYTDVERRRLRELGVDTEIDVIPNGIDTKAFSPTGDVHREIDDDPMAFVFVGRLVDGKRPMDVLHALEAVRRDHPDATLYFCGDGPLRQALEARVREQDLSDAVTFLGHVPYEEMPAVYRAADCLVLASRTEGFPRTVMESLSCETPAVTSHLDQIAPLVNAAGATVQTGDVDGFAREMSALADDRDHRESLGQEGRQRVLDAYRWEDLVEKTTEMMQVAIDRQPVEVR</sequence>
<gene>
    <name evidence="3" type="ORF">ACFPYI_00825</name>
</gene>
<evidence type="ECO:0000259" key="2">
    <source>
        <dbReference type="Pfam" id="PF13439"/>
    </source>
</evidence>
<name>A0ABD5RHN8_9EURY</name>
<dbReference type="InterPro" id="IPR028098">
    <property type="entry name" value="Glyco_trans_4-like_N"/>
</dbReference>
<keyword evidence="3" id="KW-0328">Glycosyltransferase</keyword>
<proteinExistence type="predicted"/>
<evidence type="ECO:0000259" key="1">
    <source>
        <dbReference type="Pfam" id="PF00534"/>
    </source>
</evidence>
<dbReference type="InterPro" id="IPR050194">
    <property type="entry name" value="Glycosyltransferase_grp1"/>
</dbReference>
<evidence type="ECO:0000313" key="3">
    <source>
        <dbReference type="EMBL" id="MFC5969863.1"/>
    </source>
</evidence>
<dbReference type="Pfam" id="PF00534">
    <property type="entry name" value="Glycos_transf_1"/>
    <property type="match status" value="1"/>
</dbReference>
<accession>A0ABD5RHN8</accession>
<keyword evidence="3" id="KW-0808">Transferase</keyword>
<dbReference type="EC" id="2.4.-.-" evidence="3"/>
<dbReference type="GO" id="GO:0016757">
    <property type="term" value="F:glycosyltransferase activity"/>
    <property type="evidence" value="ECO:0007669"/>
    <property type="project" value="UniProtKB-KW"/>
</dbReference>
<dbReference type="InterPro" id="IPR001296">
    <property type="entry name" value="Glyco_trans_1"/>
</dbReference>
<dbReference type="PANTHER" id="PTHR45947:SF3">
    <property type="entry name" value="SULFOQUINOVOSYL TRANSFERASE SQD2"/>
    <property type="match status" value="1"/>
</dbReference>
<protein>
    <submittedName>
        <fullName evidence="3">Glycosyltransferase family 4 protein</fullName>
        <ecNumber evidence="3">2.4.-.-</ecNumber>
    </submittedName>
</protein>
<dbReference type="CDD" id="cd03801">
    <property type="entry name" value="GT4_PimA-like"/>
    <property type="match status" value="1"/>
</dbReference>
<evidence type="ECO:0000313" key="4">
    <source>
        <dbReference type="Proteomes" id="UP001596099"/>
    </source>
</evidence>
<reference evidence="3 4" key="1">
    <citation type="journal article" date="2019" name="Int. J. Syst. Evol. Microbiol.">
        <title>The Global Catalogue of Microorganisms (GCM) 10K type strain sequencing project: providing services to taxonomists for standard genome sequencing and annotation.</title>
        <authorList>
            <consortium name="The Broad Institute Genomics Platform"/>
            <consortium name="The Broad Institute Genome Sequencing Center for Infectious Disease"/>
            <person name="Wu L."/>
            <person name="Ma J."/>
        </authorList>
    </citation>
    <scope>NUCLEOTIDE SEQUENCE [LARGE SCALE GENOMIC DNA]</scope>
    <source>
        <strain evidence="3 4">CGMCC 1.12543</strain>
    </source>
</reference>
<dbReference type="Proteomes" id="UP001596099">
    <property type="component" value="Unassembled WGS sequence"/>
</dbReference>
<feature type="domain" description="Glycosyltransferase subfamily 4-like N-terminal" evidence="2">
    <location>
        <begin position="15"/>
        <end position="178"/>
    </location>
</feature>
<dbReference type="AlphaFoldDB" id="A0ABD5RHN8"/>
<organism evidence="3 4">
    <name type="scientific">Halomarina salina</name>
    <dbReference type="NCBI Taxonomy" id="1872699"/>
    <lineage>
        <taxon>Archaea</taxon>
        <taxon>Methanobacteriati</taxon>
        <taxon>Methanobacteriota</taxon>
        <taxon>Stenosarchaea group</taxon>
        <taxon>Halobacteria</taxon>
        <taxon>Halobacteriales</taxon>
        <taxon>Natronomonadaceae</taxon>
        <taxon>Halomarina</taxon>
    </lineage>
</organism>
<keyword evidence="4" id="KW-1185">Reference proteome</keyword>
<feature type="domain" description="Glycosyl transferase family 1" evidence="1">
    <location>
        <begin position="189"/>
        <end position="348"/>
    </location>
</feature>
<comment type="caution">
    <text evidence="3">The sequence shown here is derived from an EMBL/GenBank/DDBJ whole genome shotgun (WGS) entry which is preliminary data.</text>
</comment>
<dbReference type="RefSeq" id="WP_247418231.1">
    <property type="nucleotide sequence ID" value="NZ_JALLGW010000001.1"/>
</dbReference>
<dbReference type="Gene3D" id="3.40.50.2000">
    <property type="entry name" value="Glycogen Phosphorylase B"/>
    <property type="match status" value="2"/>
</dbReference>
<dbReference type="PANTHER" id="PTHR45947">
    <property type="entry name" value="SULFOQUINOVOSYL TRANSFERASE SQD2"/>
    <property type="match status" value="1"/>
</dbReference>